<name>A0A835ISL2_9MAGN</name>
<sequence length="234" mass="25147">MNCHQSACKYFLIESGIALFIAFLINVAVVSVTGDVCSKPDLSVGNRAHCNNITLETAALLLKNVLGKWSSIIFAVSLLASGQSSMVTGTYAGQYIMQGFLDLKMKLWLRNLLTRCIAIVPSLVVTILFGSSATGTLIIIASVAILSWVLGFCLIGVNMYFLGGSILNWLVSDHIPKAGSIFAAFVVLALVIVYMGMLIYLTLRKENAAGTRLTVALDVIMTTTRSGQETLEIS</sequence>
<accession>A0A835ISL2</accession>
<feature type="transmembrane region" description="Helical" evidence="6">
    <location>
        <begin position="17"/>
        <end position="37"/>
    </location>
</feature>
<dbReference type="PRINTS" id="PR00447">
    <property type="entry name" value="NATRESASSCMP"/>
</dbReference>
<comment type="subcellular location">
    <subcellularLocation>
        <location evidence="1">Membrane</location>
        <topology evidence="1">Multi-pass membrane protein</topology>
    </subcellularLocation>
</comment>
<dbReference type="PANTHER" id="PTHR11706:SF99">
    <property type="entry name" value="METAL TRANSPORTER NRAMP5-LIKE"/>
    <property type="match status" value="1"/>
</dbReference>
<dbReference type="Pfam" id="PF01566">
    <property type="entry name" value="Nramp"/>
    <property type="match status" value="1"/>
</dbReference>
<dbReference type="InterPro" id="IPR001046">
    <property type="entry name" value="NRAMP_fam"/>
</dbReference>
<evidence type="ECO:0000256" key="5">
    <source>
        <dbReference type="ARBA" id="ARBA00023136"/>
    </source>
</evidence>
<feature type="transmembrane region" description="Helical" evidence="6">
    <location>
        <begin position="72"/>
        <end position="92"/>
    </location>
</feature>
<evidence type="ECO:0000256" key="2">
    <source>
        <dbReference type="ARBA" id="ARBA00009965"/>
    </source>
</evidence>
<evidence type="ECO:0000313" key="7">
    <source>
        <dbReference type="EMBL" id="KAF9622834.1"/>
    </source>
</evidence>
<keyword evidence="8" id="KW-1185">Reference proteome</keyword>
<organism evidence="7 8">
    <name type="scientific">Coptis chinensis</name>
    <dbReference type="NCBI Taxonomy" id="261450"/>
    <lineage>
        <taxon>Eukaryota</taxon>
        <taxon>Viridiplantae</taxon>
        <taxon>Streptophyta</taxon>
        <taxon>Embryophyta</taxon>
        <taxon>Tracheophyta</taxon>
        <taxon>Spermatophyta</taxon>
        <taxon>Magnoliopsida</taxon>
        <taxon>Ranunculales</taxon>
        <taxon>Ranunculaceae</taxon>
        <taxon>Coptidoideae</taxon>
        <taxon>Coptis</taxon>
    </lineage>
</organism>
<dbReference type="PANTHER" id="PTHR11706">
    <property type="entry name" value="SOLUTE CARRIER PROTEIN FAMILY 11 MEMBER"/>
    <property type="match status" value="1"/>
</dbReference>
<keyword evidence="5 6" id="KW-0472">Membrane</keyword>
<dbReference type="GO" id="GO:0034755">
    <property type="term" value="P:iron ion transmembrane transport"/>
    <property type="evidence" value="ECO:0007669"/>
    <property type="project" value="TreeGrafter"/>
</dbReference>
<reference evidence="7 8" key="1">
    <citation type="submission" date="2020-10" db="EMBL/GenBank/DDBJ databases">
        <title>The Coptis chinensis genome and diversification of protoberbering-type alkaloids.</title>
        <authorList>
            <person name="Wang B."/>
            <person name="Shu S."/>
            <person name="Song C."/>
            <person name="Liu Y."/>
        </authorList>
    </citation>
    <scope>NUCLEOTIDE SEQUENCE [LARGE SCALE GENOMIC DNA]</scope>
    <source>
        <strain evidence="7">HL-2020</strain>
        <tissue evidence="7">Leaf</tissue>
    </source>
</reference>
<proteinExistence type="inferred from homology"/>
<evidence type="ECO:0000313" key="8">
    <source>
        <dbReference type="Proteomes" id="UP000631114"/>
    </source>
</evidence>
<evidence type="ECO:0000256" key="6">
    <source>
        <dbReference type="SAM" id="Phobius"/>
    </source>
</evidence>
<evidence type="ECO:0000256" key="1">
    <source>
        <dbReference type="ARBA" id="ARBA00004141"/>
    </source>
</evidence>
<keyword evidence="3 6" id="KW-0812">Transmembrane</keyword>
<evidence type="ECO:0000256" key="4">
    <source>
        <dbReference type="ARBA" id="ARBA00022989"/>
    </source>
</evidence>
<keyword evidence="4 6" id="KW-1133">Transmembrane helix</keyword>
<comment type="caution">
    <text evidence="7">The sequence shown here is derived from an EMBL/GenBank/DDBJ whole genome shotgun (WGS) entry which is preliminary data.</text>
</comment>
<comment type="similarity">
    <text evidence="2">Belongs to the NRAMP (TC 2.A.55) family.</text>
</comment>
<dbReference type="GO" id="GO:0005886">
    <property type="term" value="C:plasma membrane"/>
    <property type="evidence" value="ECO:0007669"/>
    <property type="project" value="TreeGrafter"/>
</dbReference>
<feature type="transmembrane region" description="Helical" evidence="6">
    <location>
        <begin position="112"/>
        <end position="130"/>
    </location>
</feature>
<evidence type="ECO:0000256" key="3">
    <source>
        <dbReference type="ARBA" id="ARBA00022692"/>
    </source>
</evidence>
<feature type="transmembrane region" description="Helical" evidence="6">
    <location>
        <begin position="137"/>
        <end position="161"/>
    </location>
</feature>
<dbReference type="AlphaFoldDB" id="A0A835ISL2"/>
<feature type="transmembrane region" description="Helical" evidence="6">
    <location>
        <begin position="181"/>
        <end position="203"/>
    </location>
</feature>
<gene>
    <name evidence="7" type="ORF">IFM89_034069</name>
</gene>
<dbReference type="EMBL" id="JADFTS010000002">
    <property type="protein sequence ID" value="KAF9622834.1"/>
    <property type="molecule type" value="Genomic_DNA"/>
</dbReference>
<dbReference type="GO" id="GO:0015086">
    <property type="term" value="F:cadmium ion transmembrane transporter activity"/>
    <property type="evidence" value="ECO:0007669"/>
    <property type="project" value="TreeGrafter"/>
</dbReference>
<dbReference type="OrthoDB" id="409173at2759"/>
<dbReference type="GO" id="GO:0005384">
    <property type="term" value="F:manganese ion transmembrane transporter activity"/>
    <property type="evidence" value="ECO:0007669"/>
    <property type="project" value="TreeGrafter"/>
</dbReference>
<dbReference type="Proteomes" id="UP000631114">
    <property type="component" value="Unassembled WGS sequence"/>
</dbReference>
<protein>
    <submittedName>
        <fullName evidence="7">Uncharacterized protein</fullName>
    </submittedName>
</protein>